<evidence type="ECO:0000256" key="4">
    <source>
        <dbReference type="ARBA" id="ARBA00017871"/>
    </source>
</evidence>
<evidence type="ECO:0000259" key="7">
    <source>
        <dbReference type="Pfam" id="PF01593"/>
    </source>
</evidence>
<dbReference type="PANTHER" id="PTHR10742">
    <property type="entry name" value="FLAVIN MONOAMINE OXIDASE"/>
    <property type="match status" value="1"/>
</dbReference>
<dbReference type="InterPro" id="IPR050281">
    <property type="entry name" value="Flavin_monoamine_oxidase"/>
</dbReference>
<dbReference type="GO" id="GO:0009851">
    <property type="term" value="P:auxin biosynthetic process"/>
    <property type="evidence" value="ECO:0007669"/>
    <property type="project" value="UniProtKB-KW"/>
</dbReference>
<reference evidence="9 11" key="2">
    <citation type="submission" date="2018-06" db="EMBL/GenBank/DDBJ databases">
        <authorList>
            <consortium name="Pathogen Informatics"/>
            <person name="Doyle S."/>
        </authorList>
    </citation>
    <scope>NUCLEOTIDE SEQUENCE [LARGE SCALE GENOMIC DNA]</scope>
    <source>
        <strain evidence="9 11">NCTC12239</strain>
    </source>
</reference>
<dbReference type="InterPro" id="IPR036188">
    <property type="entry name" value="FAD/NAD-bd_sf"/>
</dbReference>
<dbReference type="EMBL" id="UGOG01000001">
    <property type="protein sequence ID" value="STX64043.1"/>
    <property type="molecule type" value="Genomic_DNA"/>
</dbReference>
<dbReference type="RefSeq" id="WP_028382775.1">
    <property type="nucleotide sequence ID" value="NZ_CAAAJG010000012.1"/>
</dbReference>
<evidence type="ECO:0000256" key="3">
    <source>
        <dbReference type="ARBA" id="ARBA00012535"/>
    </source>
</evidence>
<evidence type="ECO:0000256" key="6">
    <source>
        <dbReference type="ARBA" id="ARBA00047321"/>
    </source>
</evidence>
<evidence type="ECO:0000313" key="8">
    <source>
        <dbReference type="EMBL" id="KTD34326.1"/>
    </source>
</evidence>
<comment type="similarity">
    <text evidence="2">Belongs to the tryptophan 2-monooxygenase family.</text>
</comment>
<dbReference type="Proteomes" id="UP000054985">
    <property type="component" value="Unassembled WGS sequence"/>
</dbReference>
<dbReference type="Proteomes" id="UP000254040">
    <property type="component" value="Unassembled WGS sequence"/>
</dbReference>
<accession>A0A378JZG5</accession>
<dbReference type="EC" id="1.13.12.3" evidence="3"/>
<evidence type="ECO:0000256" key="5">
    <source>
        <dbReference type="ARBA" id="ARBA00023070"/>
    </source>
</evidence>
<dbReference type="Gene3D" id="1.10.405.20">
    <property type="match status" value="1"/>
</dbReference>
<feature type="domain" description="Amine oxidase" evidence="7">
    <location>
        <begin position="38"/>
        <end position="276"/>
    </location>
</feature>
<dbReference type="InterPro" id="IPR002937">
    <property type="entry name" value="Amino_oxidase"/>
</dbReference>
<sequence>MKKLPSKVIFIGAGPSALFGARKLRQIADEHHVSIEMLFLERDGEVGGKCRTYSDPNHPELKTELGAGAVAPNYGVVIDALIEHGLTYETMVPMEQETVEIQKKYNGLSFAEKIVFVKELISEMSTFNEDYDIYQDAKQNKKQLPDELQRPFTEYCTLREMKHIPLLTKPFVPGFGYGAITHCPTYSVLEYFGKMTLPELALVEHIVQQPALLAIHGGFQLLMQQIARNFDVRLNAHVTHIERNSDQVTVNYVQNGIEYTEIADTLVLATSPKNWPSLGMELTETETNCVKQLEFYRYPVAVYKIKGLPPHQYYFPQGLDEAGFGHLALITTRDNRTGPDDGRLCTVYVNLPPNHNDFTFDHAALIEELKSIEGVTEVEVIKEKIWEDYMSTLPWEVRLDLDKEQQTGNTIYLGSYVLGGFEDVVSVGNKATDTMSELFTPTPTYEENFSFKNIMRGIQFFTAPVFSPFNNLDKEMSEKKRCSIL</sequence>
<dbReference type="Pfam" id="PF01593">
    <property type="entry name" value="Amino_oxidase"/>
    <property type="match status" value="1"/>
</dbReference>
<evidence type="ECO:0000256" key="1">
    <source>
        <dbReference type="ARBA" id="ARBA00004814"/>
    </source>
</evidence>
<dbReference type="GO" id="GO:0050361">
    <property type="term" value="F:tryptophan 2-monooxygenase activity"/>
    <property type="evidence" value="ECO:0007669"/>
    <property type="project" value="UniProtKB-EC"/>
</dbReference>
<evidence type="ECO:0000256" key="2">
    <source>
        <dbReference type="ARBA" id="ARBA00005833"/>
    </source>
</evidence>
<evidence type="ECO:0000313" key="10">
    <source>
        <dbReference type="Proteomes" id="UP000054985"/>
    </source>
</evidence>
<protein>
    <recommendedName>
        <fullName evidence="4">Tryptophan 2-monooxygenase</fullName>
        <ecNumber evidence="3">1.13.12.3</ecNumber>
    </recommendedName>
</protein>
<organism evidence="9 11">
    <name type="scientific">Legionella moravica</name>
    <dbReference type="NCBI Taxonomy" id="39962"/>
    <lineage>
        <taxon>Bacteria</taxon>
        <taxon>Pseudomonadati</taxon>
        <taxon>Pseudomonadota</taxon>
        <taxon>Gammaproteobacteria</taxon>
        <taxon>Legionellales</taxon>
        <taxon>Legionellaceae</taxon>
        <taxon>Legionella</taxon>
    </lineage>
</organism>
<evidence type="ECO:0000313" key="11">
    <source>
        <dbReference type="Proteomes" id="UP000254040"/>
    </source>
</evidence>
<dbReference type="OrthoDB" id="5287468at2"/>
<dbReference type="STRING" id="39962.Lmor_1723"/>
<dbReference type="PANTHER" id="PTHR10742:SF410">
    <property type="entry name" value="LYSINE-SPECIFIC HISTONE DEMETHYLASE 2"/>
    <property type="match status" value="1"/>
</dbReference>
<dbReference type="EMBL" id="LNYN01000020">
    <property type="protein sequence ID" value="KTD34326.1"/>
    <property type="molecule type" value="Genomic_DNA"/>
</dbReference>
<comment type="catalytic activity">
    <reaction evidence="6">
        <text>L-tryptophan + O2 = indole-3-acetamide + CO2 + H2O</text>
        <dbReference type="Rhea" id="RHEA:16165"/>
        <dbReference type="ChEBI" id="CHEBI:15377"/>
        <dbReference type="ChEBI" id="CHEBI:15379"/>
        <dbReference type="ChEBI" id="CHEBI:16031"/>
        <dbReference type="ChEBI" id="CHEBI:16526"/>
        <dbReference type="ChEBI" id="CHEBI:57912"/>
        <dbReference type="EC" id="1.13.12.3"/>
    </reaction>
</comment>
<name>A0A378JZG5_9GAMM</name>
<evidence type="ECO:0000313" key="9">
    <source>
        <dbReference type="EMBL" id="STX64043.1"/>
    </source>
</evidence>
<gene>
    <name evidence="8" type="ORF">Lmor_1723</name>
    <name evidence="9" type="ORF">NCTC12239_03004</name>
</gene>
<dbReference type="SUPFAM" id="SSF51905">
    <property type="entry name" value="FAD/NAD(P)-binding domain"/>
    <property type="match status" value="1"/>
</dbReference>
<proteinExistence type="inferred from homology"/>
<dbReference type="AlphaFoldDB" id="A0A378JZG5"/>
<dbReference type="Gene3D" id="3.50.50.60">
    <property type="entry name" value="FAD/NAD(P)-binding domain"/>
    <property type="match status" value="1"/>
</dbReference>
<keyword evidence="5" id="KW-0073">Auxin biosynthesis</keyword>
<reference evidence="8 10" key="1">
    <citation type="submission" date="2015-11" db="EMBL/GenBank/DDBJ databases">
        <title>Genomic analysis of 38 Legionella species identifies large and diverse effector repertoires.</title>
        <authorList>
            <person name="Burstein D."/>
            <person name="Amaro F."/>
            <person name="Zusman T."/>
            <person name="Lifshitz Z."/>
            <person name="Cohen O."/>
            <person name="Gilbert J.A."/>
            <person name="Pupko T."/>
            <person name="Shuman H.A."/>
            <person name="Segal G."/>
        </authorList>
    </citation>
    <scope>NUCLEOTIDE SEQUENCE [LARGE SCALE GENOMIC DNA]</scope>
    <source>
        <strain evidence="8 10">ATCC 43877</strain>
    </source>
</reference>
<comment type="pathway">
    <text evidence="1">Plant hormone metabolism; auxin biosynthesis.</text>
</comment>
<keyword evidence="10" id="KW-1185">Reference proteome</keyword>
<dbReference type="Gene3D" id="3.30.70.1990">
    <property type="match status" value="1"/>
</dbReference>